<organism evidence="2 3">
    <name type="scientific">[Myrmecia] bisecta</name>
    <dbReference type="NCBI Taxonomy" id="41462"/>
    <lineage>
        <taxon>Eukaryota</taxon>
        <taxon>Viridiplantae</taxon>
        <taxon>Chlorophyta</taxon>
        <taxon>core chlorophytes</taxon>
        <taxon>Trebouxiophyceae</taxon>
        <taxon>Trebouxiales</taxon>
        <taxon>Trebouxiaceae</taxon>
        <taxon>Myrmecia</taxon>
    </lineage>
</organism>
<dbReference type="EMBL" id="JALJOR010000001">
    <property type="protein sequence ID" value="KAK9830205.1"/>
    <property type="molecule type" value="Genomic_DNA"/>
</dbReference>
<evidence type="ECO:0000313" key="2">
    <source>
        <dbReference type="EMBL" id="KAK9830205.1"/>
    </source>
</evidence>
<evidence type="ECO:0000256" key="1">
    <source>
        <dbReference type="SAM" id="MobiDB-lite"/>
    </source>
</evidence>
<dbReference type="AlphaFoldDB" id="A0AAW1R872"/>
<accession>A0AAW1R872</accession>
<keyword evidence="3" id="KW-1185">Reference proteome</keyword>
<proteinExistence type="predicted"/>
<sequence>MTDSGSDDSDAEEGGEEGRTCGHNKLSVRLKAAHAGNLACIKLIGPEDPMEAGGDQHDKAAIGINYVMFGGRKVTLPPDFRLAR</sequence>
<evidence type="ECO:0000313" key="3">
    <source>
        <dbReference type="Proteomes" id="UP001489004"/>
    </source>
</evidence>
<reference evidence="2 3" key="1">
    <citation type="journal article" date="2024" name="Nat. Commun.">
        <title>Phylogenomics reveals the evolutionary origins of lichenization in chlorophyte algae.</title>
        <authorList>
            <person name="Puginier C."/>
            <person name="Libourel C."/>
            <person name="Otte J."/>
            <person name="Skaloud P."/>
            <person name="Haon M."/>
            <person name="Grisel S."/>
            <person name="Petersen M."/>
            <person name="Berrin J.G."/>
            <person name="Delaux P.M."/>
            <person name="Dal Grande F."/>
            <person name="Keller J."/>
        </authorList>
    </citation>
    <scope>NUCLEOTIDE SEQUENCE [LARGE SCALE GENOMIC DNA]</scope>
    <source>
        <strain evidence="2 3">SAG 2043</strain>
    </source>
</reference>
<protein>
    <submittedName>
        <fullName evidence="2">Uncharacterized protein</fullName>
    </submittedName>
</protein>
<comment type="caution">
    <text evidence="2">The sequence shown here is derived from an EMBL/GenBank/DDBJ whole genome shotgun (WGS) entry which is preliminary data.</text>
</comment>
<feature type="compositionally biased region" description="Acidic residues" evidence="1">
    <location>
        <begin position="1"/>
        <end position="15"/>
    </location>
</feature>
<gene>
    <name evidence="2" type="ORF">WJX72_010292</name>
</gene>
<name>A0AAW1R872_9CHLO</name>
<dbReference type="Proteomes" id="UP001489004">
    <property type="component" value="Unassembled WGS sequence"/>
</dbReference>
<feature type="region of interest" description="Disordered" evidence="1">
    <location>
        <begin position="1"/>
        <end position="23"/>
    </location>
</feature>